<dbReference type="EMBL" id="MLQS01000024">
    <property type="protein sequence ID" value="OIJ18924.1"/>
    <property type="molecule type" value="Genomic_DNA"/>
</dbReference>
<comment type="caution">
    <text evidence="3">The sequence shown here is derived from an EMBL/GenBank/DDBJ whole genome shotgun (WGS) entry which is preliminary data.</text>
</comment>
<evidence type="ECO:0000256" key="2">
    <source>
        <dbReference type="SAM" id="SignalP"/>
    </source>
</evidence>
<organism evidence="3 4">
    <name type="scientific">Anaerobacillus alkalidiazotrophicus</name>
    <dbReference type="NCBI Taxonomy" id="472963"/>
    <lineage>
        <taxon>Bacteria</taxon>
        <taxon>Bacillati</taxon>
        <taxon>Bacillota</taxon>
        <taxon>Bacilli</taxon>
        <taxon>Bacillales</taxon>
        <taxon>Bacillaceae</taxon>
        <taxon>Anaerobacillus</taxon>
    </lineage>
</organism>
<feature type="chain" id="PRO_5010338692" evidence="2">
    <location>
        <begin position="22"/>
        <end position="409"/>
    </location>
</feature>
<keyword evidence="4" id="KW-1185">Reference proteome</keyword>
<accession>A0A1S2M2S3</accession>
<evidence type="ECO:0000256" key="1">
    <source>
        <dbReference type="SAM" id="MobiDB-lite"/>
    </source>
</evidence>
<keyword evidence="2" id="KW-0732">Signal</keyword>
<reference evidence="3 4" key="1">
    <citation type="submission" date="2016-10" db="EMBL/GenBank/DDBJ databases">
        <title>Draft genome sequences of four alkaliphilic bacteria belonging to the Anaerobacillus genus.</title>
        <authorList>
            <person name="Bassil N.M."/>
            <person name="Lloyd J.R."/>
        </authorList>
    </citation>
    <scope>NUCLEOTIDE SEQUENCE [LARGE SCALE GENOMIC DNA]</scope>
    <source>
        <strain evidence="3 4">DSM 22531</strain>
    </source>
</reference>
<dbReference type="STRING" id="472963.BKP45_15310"/>
<dbReference type="RefSeq" id="WP_071390596.1">
    <property type="nucleotide sequence ID" value="NZ_MLQS01000024.1"/>
</dbReference>
<name>A0A1S2M2S3_9BACI</name>
<dbReference type="AlphaFoldDB" id="A0A1S2M2S3"/>
<evidence type="ECO:0000313" key="3">
    <source>
        <dbReference type="EMBL" id="OIJ18924.1"/>
    </source>
</evidence>
<dbReference type="Proteomes" id="UP000180057">
    <property type="component" value="Unassembled WGS sequence"/>
</dbReference>
<protein>
    <submittedName>
        <fullName evidence="3">ArsR family transcriptional regulator</fullName>
    </submittedName>
</protein>
<dbReference type="PROSITE" id="PS51257">
    <property type="entry name" value="PROKAR_LIPOPROTEIN"/>
    <property type="match status" value="1"/>
</dbReference>
<feature type="signal peptide" evidence="2">
    <location>
        <begin position="1"/>
        <end position="21"/>
    </location>
</feature>
<sequence>MKRILVLFLLVLMVSIVAACANGNEQEQNVVDPEATTEETQGNEQEVSKGGLLHLNTKNVTRLNSDDPLKVSVLTSQTIWPATHEANQPGTIMLAPLENWQLSLASLNLVHHPNDGPLLFTNEGTISDLILNEIERLNPKGNVDGTQIMVLGQLNEGELDKISEYEVVQIDEEDPAAFAYEIDDIYSQLINDVPEGVIIGSLDAQAKPYSIIAGSWITHMNESLLFVSETEIPTETIAALEKRDGNASIYVVGPETIISNDVVNQLSEYGEVTRIDGETPAQVSIEFAKFKDQTTNFGWGITSPGHGIVMVPTQVPELAITAAPFAHLGKHAPMVWLEDGDFTGEMHEYLEMLKPTFGHDPTEGPYNHAYLIGNEALVSFTTQGYIDEMLEIVPADGGGHGDHGAHGGH</sequence>
<evidence type="ECO:0000313" key="4">
    <source>
        <dbReference type="Proteomes" id="UP000180057"/>
    </source>
</evidence>
<gene>
    <name evidence="3" type="ORF">BKP45_15310</name>
</gene>
<proteinExistence type="predicted"/>
<dbReference type="OrthoDB" id="1399160at2"/>
<feature type="region of interest" description="Disordered" evidence="1">
    <location>
        <begin position="29"/>
        <end position="51"/>
    </location>
</feature>